<reference evidence="1 2" key="1">
    <citation type="submission" date="2023-07" db="EMBL/GenBank/DDBJ databases">
        <title>Genomic Encyclopedia of Type Strains, Phase IV (KMG-IV): sequencing the most valuable type-strain genomes for metagenomic binning, comparative biology and taxonomic classification.</title>
        <authorList>
            <person name="Goeker M."/>
        </authorList>
    </citation>
    <scope>NUCLEOTIDE SEQUENCE [LARGE SCALE GENOMIC DNA]</scope>
    <source>
        <strain evidence="1 2">DSM 19922</strain>
    </source>
</reference>
<comment type="caution">
    <text evidence="1">The sequence shown here is derived from an EMBL/GenBank/DDBJ whole genome shotgun (WGS) entry which is preliminary data.</text>
</comment>
<gene>
    <name evidence="1" type="ORF">QO018_000648</name>
</gene>
<dbReference type="InterPro" id="IPR011101">
    <property type="entry name" value="DUF5131"/>
</dbReference>
<proteinExistence type="predicted"/>
<dbReference type="Proteomes" id="UP001244552">
    <property type="component" value="Unassembled WGS sequence"/>
</dbReference>
<name>A0ABU0MEF7_9PROT</name>
<evidence type="ECO:0000313" key="2">
    <source>
        <dbReference type="Proteomes" id="UP001244552"/>
    </source>
</evidence>
<protein>
    <submittedName>
        <fullName evidence="1">Protein gp37</fullName>
    </submittedName>
</protein>
<dbReference type="EMBL" id="JAUSVU010000002">
    <property type="protein sequence ID" value="MDQ0531812.1"/>
    <property type="molecule type" value="Genomic_DNA"/>
</dbReference>
<sequence length="396" mass="43680">MGDHCTIEWVVALARQINAIPASLNPIRGCSRLSEACRNCYAASIAHRFGHKGNGVYAGLTNLDPAGTPRFNGTLRWVPEVLNTPINAKRSRVYFVCDMSDLFHGSVEQDWIDQVYAMMALCRHHHFLLLTKRPDRMRHYLASVETPYRINRCLYRLGSQSTRAGDLHLSLKVLDEGTKDRLPDWPLPNVWTGATVEDQSAAIERVPHLSRTPSAGRFLSCEPLRGALDLTDIPFSYNGVNGGTVKVLNALTGNIAVVDPVFGPAEGVSALDWVICGGESGPRARPSHPDWVRTLRDQCAKAGVPFLFKQHGEFREFDTGSPAVEVIETDDEFSNTINPADLGAVKPVFVAMDGRSFAHFTDVPEGLPVRLMERLGKKAAGRLLDGRTWDEVPEVA</sequence>
<accession>A0ABU0MEF7</accession>
<organism evidence="1 2">
    <name type="scientific">Azospirillum picis</name>
    <dbReference type="NCBI Taxonomy" id="488438"/>
    <lineage>
        <taxon>Bacteria</taxon>
        <taxon>Pseudomonadati</taxon>
        <taxon>Pseudomonadota</taxon>
        <taxon>Alphaproteobacteria</taxon>
        <taxon>Rhodospirillales</taxon>
        <taxon>Azospirillaceae</taxon>
        <taxon>Azospirillum</taxon>
    </lineage>
</organism>
<dbReference type="RefSeq" id="WP_209978733.1">
    <property type="nucleotide sequence ID" value="NZ_JAGINO010000002.1"/>
</dbReference>
<keyword evidence="2" id="KW-1185">Reference proteome</keyword>
<evidence type="ECO:0000313" key="1">
    <source>
        <dbReference type="EMBL" id="MDQ0531812.1"/>
    </source>
</evidence>
<dbReference type="Pfam" id="PF07505">
    <property type="entry name" value="DUF5131"/>
    <property type="match status" value="1"/>
</dbReference>